<evidence type="ECO:0000313" key="1">
    <source>
        <dbReference type="EMBL" id="GHF71756.1"/>
    </source>
</evidence>
<dbReference type="SUPFAM" id="SSF52540">
    <property type="entry name" value="P-loop containing nucleoside triphosphate hydrolases"/>
    <property type="match status" value="1"/>
</dbReference>
<reference evidence="1" key="2">
    <citation type="submission" date="2020-09" db="EMBL/GenBank/DDBJ databases">
        <authorList>
            <person name="Sun Q."/>
            <person name="Kim S."/>
        </authorList>
    </citation>
    <scope>NUCLEOTIDE SEQUENCE</scope>
    <source>
        <strain evidence="1">KCTC 42650</strain>
    </source>
</reference>
<dbReference type="InterPro" id="IPR027417">
    <property type="entry name" value="P-loop_NTPase"/>
</dbReference>
<name>A0A8J3H376_9RHOB</name>
<keyword evidence="2" id="KW-1185">Reference proteome</keyword>
<proteinExistence type="predicted"/>
<dbReference type="EMBL" id="BNCJ01000029">
    <property type="protein sequence ID" value="GHF71756.1"/>
    <property type="molecule type" value="Genomic_DNA"/>
</dbReference>
<dbReference type="AlphaFoldDB" id="A0A8J3H376"/>
<reference evidence="1" key="1">
    <citation type="journal article" date="2014" name="Int. J. Syst. Evol. Microbiol.">
        <title>Complete genome sequence of Corynebacterium casei LMG S-19264T (=DSM 44701T), isolated from a smear-ripened cheese.</title>
        <authorList>
            <consortium name="US DOE Joint Genome Institute (JGI-PGF)"/>
            <person name="Walter F."/>
            <person name="Albersmeier A."/>
            <person name="Kalinowski J."/>
            <person name="Ruckert C."/>
        </authorList>
    </citation>
    <scope>NUCLEOTIDE SEQUENCE</scope>
    <source>
        <strain evidence="1">KCTC 42650</strain>
    </source>
</reference>
<evidence type="ECO:0008006" key="3">
    <source>
        <dbReference type="Google" id="ProtNLM"/>
    </source>
</evidence>
<gene>
    <name evidence="1" type="ORF">GCM10017056_48290</name>
</gene>
<dbReference type="RefSeq" id="WP_189682702.1">
    <property type="nucleotide sequence ID" value="NZ_BNCJ01000029.1"/>
</dbReference>
<accession>A0A8J3H376</accession>
<protein>
    <recommendedName>
        <fullName evidence="3">Sulfotransferase family protein</fullName>
    </recommendedName>
</protein>
<dbReference type="Proteomes" id="UP000626220">
    <property type="component" value="Unassembled WGS sequence"/>
</dbReference>
<sequence length="304" mass="34116">MARAIVHVGLPKTGTTSIQVFLKLNRAALEAQGLIYMPPRLSLHSQIEYAFIGCSEAGALVPDHIEKAVRKIETLEDQRAVTSKFEERLAEELAAHPEATFVISCEQIGAYLRTPELRGALDRWLRARFSQVQYLLYIRPMEEFFLSIYSEAVKRGHTGDLDSFIATANELPMAKTARDWSAQFPGRVAVRLKPANGAEIFAEFAGLVGLPMEGLVLPKPHNTALSRWEAAWMRKANRILGPADRRGRGTRYFAHQVRRAIRLLVGRGPKLALSPCERALINMRFPVSVEKTATELRERGWTGR</sequence>
<comment type="caution">
    <text evidence="1">The sequence shown here is derived from an EMBL/GenBank/DDBJ whole genome shotgun (WGS) entry which is preliminary data.</text>
</comment>
<evidence type="ECO:0000313" key="2">
    <source>
        <dbReference type="Proteomes" id="UP000626220"/>
    </source>
</evidence>
<organism evidence="1 2">
    <name type="scientific">Seohaeicola zhoushanensis</name>
    <dbReference type="NCBI Taxonomy" id="1569283"/>
    <lineage>
        <taxon>Bacteria</taxon>
        <taxon>Pseudomonadati</taxon>
        <taxon>Pseudomonadota</taxon>
        <taxon>Alphaproteobacteria</taxon>
        <taxon>Rhodobacterales</taxon>
        <taxon>Roseobacteraceae</taxon>
        <taxon>Seohaeicola</taxon>
    </lineage>
</organism>